<proteinExistence type="predicted"/>
<feature type="transmembrane region" description="Helical" evidence="1">
    <location>
        <begin position="1871"/>
        <end position="1894"/>
    </location>
</feature>
<dbReference type="SUPFAM" id="SSF51126">
    <property type="entry name" value="Pectin lyase-like"/>
    <property type="match status" value="1"/>
</dbReference>
<dbReference type="Proteomes" id="UP001281761">
    <property type="component" value="Unassembled WGS sequence"/>
</dbReference>
<keyword evidence="1" id="KW-0472">Membrane</keyword>
<evidence type="ECO:0000259" key="2">
    <source>
        <dbReference type="PROSITE" id="PS50011"/>
    </source>
</evidence>
<organism evidence="3 4">
    <name type="scientific">Blattamonas nauphoetae</name>
    <dbReference type="NCBI Taxonomy" id="2049346"/>
    <lineage>
        <taxon>Eukaryota</taxon>
        <taxon>Metamonada</taxon>
        <taxon>Preaxostyla</taxon>
        <taxon>Oxymonadida</taxon>
        <taxon>Blattamonas</taxon>
    </lineage>
</organism>
<accession>A0ABQ9Y2T4</accession>
<gene>
    <name evidence="3" type="ORF">BLNAU_6983</name>
</gene>
<keyword evidence="1" id="KW-1133">Transmembrane helix</keyword>
<dbReference type="EMBL" id="JARBJD010000041">
    <property type="protein sequence ID" value="KAK2958057.1"/>
    <property type="molecule type" value="Genomic_DNA"/>
</dbReference>
<sequence>MKNAGKDGIETIHLSNAELFSRTIPVNSADISLIGNSTILEYNVEERRSGQNDESEGRKFMFSVWNSSFRIEGVRALCISNETGLCVVSSSNVYLWLSSVISDGLHSPLVIRCSGDGMSGSSSSIVVSQCTHESPRHFVAPFVDVGHSRNDDEHSSSEWESEHIGGSESISVVGQGISMKSQTLWMGTGPLFSFGMASNANRDFGSSFVRWVDTGMEFCSLVNMSSRSDGVASFGKSWKGFGNVVQRIVGSSICLSTNHDRGTGMLDVNLGGSLRCLNASFFSCIREENSETEKSESFTEFVQNDRFSITSSSPLTSVSYTLCSFNEMTAAVGGGLGGAAICLYESSASLTIDQCFFLKCTVTAINDKGGAVSFACYQSNKLPLQITRSSFTECKTNSSDKYGGNYAGGLCCLYSSQLTLDSCFFETCTAQYAGAVYVFSTPLTLSNCAFVLCSASSCGGALDLDDLTLIDFSFVQFRECKCTSPNVPASKDIFFRNMAYEQANSTTILFCDSTSGSPNVHFQKTSLPDDTLIPQLTAEQKTDISSYEVNMGTDTATITIKTTNNVKGTMGVLLEGSNVPRLVNVSFGTPDTVSSTGTAKVSIGLDGVLPKLSDGKSYTIRSWSFAGSRFPPTIISLDIKLKEAAVASFELTGCLLKTGTYSMKVKDSEENTITIPLSLSSDLLTGTSPLSTTDSTLLKYGHDYEVVEVSCDSQPLILITSFLFSIPYPPATLTGIEQTDGNDSMTIGFVGTGFVASGYKVTLKEVGVEEPSTLTVDLLPSSESRLTEWTAKLYPFSDSDLKYGTEYEVNTVVSLDGKQTVSTFSLTFRTPTEPSRLTGVSFTCLCDSSKKAEVAVEGRAMSDEETYTLHLNETGTQTPAKMNVSFSSSTNGKGTALLFSLIDSEIELKYNTNYTVVNVTDSSNEAVLFTSGLTFETDAEPTRLVSFSVVGLDSGGKRVLFWMSGRELSSNEIYLVELSKSGKTRFTVEMKFVEGLGKWEGSAVVYPVLGAELEFGEKLDVKSFRKQGGNTDLLSEGGSVTITAEPPRLVSVKSSDEDGLNLTTLTVETRSLEVGEEYKLTLSGTPLSSPSSSNAVDTRTIRFTATNETTYVFPLSLYPLSSAKLLFGHTYSTSSMAIGSNASILIETAECSFSTPVEPERLVSVLGTNFASTSLNSTIKLSFDSRALLPSTEYTLTFTSSASRNQPSHSKTLKLTTTENGVLESHVAALYPFETEISKRNSQFEFDRTYVLSSFEIGSTELLFDTEQISLVIQEEPTRIEKCVKAELNKERTVVRLFFEGRALHSSMGLIWLKDGSTFWPSVSSLTATDSTHCFADFSVSSSESGESLKFGKEYTVSIRTGETASFIVNDEIKARIPFPPRLLSASFAFTNTLLTSCSVSFVGSDLPVGKDFRITLSSSLSFVIRVVDAEHAESSQLRIGWSDSLEFSTNYTISSIVGMDEDEGEILFDPSLSFETKSGPSKLILFVDSSSGSPEWFCGEEILPCSTIEAAWSLVDGMGVLKATLDIVHNTTQSKQIVISKGMEVGVKSGETTKPELLASALPSMEEGEGMISITEASLLMNHVDVVLASSPSLIFVVVVNGTLTLESSSFVGSPQSLSPTFNSEPFSCSWTSGAFILKNSTTKLVSSSFSFLSSGTVSMEGGTLSVETSAFHDNSPNDPLFASACRNIHCSSGGEMTIGSLSGGDGTPTSPSPWISQNDCSLEGLESIRSAPFFVPTLSSSESSSEFSKKNKTFSMWIVGSTLIPCGLTLEVFEIASSKSEKVGTAKSFALSSESTEWKNDTHISVSISSSSLSSLDSSLEWRGRLLFGSRSTPTSDSSSELLRTSESFQIQSSISERRSESVKENMKWWLPLAISLSVLLLLLMIVVFVCWRRRGQAEKKKTSIPDAEPQEMEIEKVEDCDESLIKTLHVSSARELNGNTSFELEQMQKQTGRECPGETESMIPEKNRVEGLCVKEGKFETVVVNKTNTLYERLHIQKMEIDRLRVARTIVRGLMELSRQGRNATGLGLSSHWVLFSESGEVCLRLKGEKEEKSEFVEKVKSDVRWRSPEQKNGDGLDGGVDAEQVTVFWLGLVLYEIETGQVPFGETDEVNASRALHSGTIPKMDGIGDEMQTLIVSCLSLTPGSRPSLRTIGSLLGEIRKTDGGGNALSIVS</sequence>
<feature type="domain" description="Protein kinase" evidence="2">
    <location>
        <begin position="1851"/>
        <end position="2160"/>
    </location>
</feature>
<keyword evidence="4" id="KW-1185">Reference proteome</keyword>
<dbReference type="Pfam" id="PF07714">
    <property type="entry name" value="PK_Tyr_Ser-Thr"/>
    <property type="match status" value="1"/>
</dbReference>
<dbReference type="Gene3D" id="1.10.510.10">
    <property type="entry name" value="Transferase(Phosphotransferase) domain 1"/>
    <property type="match status" value="1"/>
</dbReference>
<evidence type="ECO:0000313" key="4">
    <source>
        <dbReference type="Proteomes" id="UP001281761"/>
    </source>
</evidence>
<evidence type="ECO:0000256" key="1">
    <source>
        <dbReference type="SAM" id="Phobius"/>
    </source>
</evidence>
<name>A0ABQ9Y2T4_9EUKA</name>
<evidence type="ECO:0000313" key="3">
    <source>
        <dbReference type="EMBL" id="KAK2958057.1"/>
    </source>
</evidence>
<dbReference type="SUPFAM" id="SSF56112">
    <property type="entry name" value="Protein kinase-like (PK-like)"/>
    <property type="match status" value="1"/>
</dbReference>
<dbReference type="InterPro" id="IPR001245">
    <property type="entry name" value="Ser-Thr/Tyr_kinase_cat_dom"/>
</dbReference>
<dbReference type="PROSITE" id="PS50011">
    <property type="entry name" value="PROTEIN_KINASE_DOM"/>
    <property type="match status" value="1"/>
</dbReference>
<protein>
    <recommendedName>
        <fullName evidence="2">Protein kinase domain-containing protein</fullName>
    </recommendedName>
</protein>
<keyword evidence="1" id="KW-0812">Transmembrane</keyword>
<dbReference type="InterPro" id="IPR011009">
    <property type="entry name" value="Kinase-like_dom_sf"/>
</dbReference>
<comment type="caution">
    <text evidence="3">The sequence shown here is derived from an EMBL/GenBank/DDBJ whole genome shotgun (WGS) entry which is preliminary data.</text>
</comment>
<dbReference type="InterPro" id="IPR000719">
    <property type="entry name" value="Prot_kinase_dom"/>
</dbReference>
<reference evidence="3 4" key="1">
    <citation type="journal article" date="2022" name="bioRxiv">
        <title>Genomics of Preaxostyla Flagellates Illuminates Evolutionary Transitions and the Path Towards Mitochondrial Loss.</title>
        <authorList>
            <person name="Novak L.V.F."/>
            <person name="Treitli S.C."/>
            <person name="Pyrih J."/>
            <person name="Halakuc P."/>
            <person name="Pipaliya S.V."/>
            <person name="Vacek V."/>
            <person name="Brzon O."/>
            <person name="Soukal P."/>
            <person name="Eme L."/>
            <person name="Dacks J.B."/>
            <person name="Karnkowska A."/>
            <person name="Elias M."/>
            <person name="Hampl V."/>
        </authorList>
    </citation>
    <scope>NUCLEOTIDE SEQUENCE [LARGE SCALE GENOMIC DNA]</scope>
    <source>
        <strain evidence="3">NAU3</strain>
        <tissue evidence="3">Gut</tissue>
    </source>
</reference>
<dbReference type="InterPro" id="IPR011050">
    <property type="entry name" value="Pectin_lyase_fold/virulence"/>
</dbReference>